<name>A0A084JCW2_9CLOT</name>
<dbReference type="InterPro" id="IPR050902">
    <property type="entry name" value="ABC_Transporter_SBP"/>
</dbReference>
<comment type="caution">
    <text evidence="5">The sequence shown here is derived from an EMBL/GenBank/DDBJ whole genome shotgun (WGS) entry which is preliminary data.</text>
</comment>
<feature type="signal peptide" evidence="3">
    <location>
        <begin position="1"/>
        <end position="24"/>
    </location>
</feature>
<dbReference type="Proteomes" id="UP000028542">
    <property type="component" value="Unassembled WGS sequence"/>
</dbReference>
<comment type="similarity">
    <text evidence="1">Belongs to the bacterial solute-binding protein 8 family.</text>
</comment>
<organism evidence="5 6">
    <name type="scientific">Clostridium sulfidigenes</name>
    <dbReference type="NCBI Taxonomy" id="318464"/>
    <lineage>
        <taxon>Bacteria</taxon>
        <taxon>Bacillati</taxon>
        <taxon>Bacillota</taxon>
        <taxon>Clostridia</taxon>
        <taxon>Eubacteriales</taxon>
        <taxon>Clostridiaceae</taxon>
        <taxon>Clostridium</taxon>
    </lineage>
</organism>
<feature type="region of interest" description="Disordered" evidence="2">
    <location>
        <begin position="26"/>
        <end position="47"/>
    </location>
</feature>
<gene>
    <name evidence="5" type="ORF">IO99_07905</name>
</gene>
<feature type="chain" id="PRO_5039332953" evidence="3">
    <location>
        <begin position="25"/>
        <end position="341"/>
    </location>
</feature>
<feature type="domain" description="Fe/B12 periplasmic-binding" evidence="4">
    <location>
        <begin position="73"/>
        <end position="339"/>
    </location>
</feature>
<dbReference type="eggNOG" id="COG0614">
    <property type="taxonomic scope" value="Bacteria"/>
</dbReference>
<keyword evidence="6" id="KW-1185">Reference proteome</keyword>
<dbReference type="PROSITE" id="PS51257">
    <property type="entry name" value="PROKAR_LIPOPROTEIN"/>
    <property type="match status" value="1"/>
</dbReference>
<evidence type="ECO:0000313" key="6">
    <source>
        <dbReference type="Proteomes" id="UP000028542"/>
    </source>
</evidence>
<protein>
    <submittedName>
        <fullName evidence="5">Iron ABC transporter substrate-binding protein</fullName>
    </submittedName>
</protein>
<dbReference type="EMBL" id="JPMD01000017">
    <property type="protein sequence ID" value="KEZ86796.1"/>
    <property type="molecule type" value="Genomic_DNA"/>
</dbReference>
<evidence type="ECO:0000256" key="3">
    <source>
        <dbReference type="SAM" id="SignalP"/>
    </source>
</evidence>
<proteinExistence type="inferred from homology"/>
<keyword evidence="3" id="KW-0732">Signal</keyword>
<dbReference type="PANTHER" id="PTHR30535:SF7">
    <property type="entry name" value="IRON(III) DICITRATE-BINDING PROTEIN"/>
    <property type="match status" value="1"/>
</dbReference>
<dbReference type="PANTHER" id="PTHR30535">
    <property type="entry name" value="VITAMIN B12-BINDING PROTEIN"/>
    <property type="match status" value="1"/>
</dbReference>
<accession>A0A084JCW2</accession>
<dbReference type="STRING" id="318464.IO99_07905"/>
<dbReference type="InterPro" id="IPR002491">
    <property type="entry name" value="ABC_transptr_periplasmic_BD"/>
</dbReference>
<evidence type="ECO:0000256" key="2">
    <source>
        <dbReference type="SAM" id="MobiDB-lite"/>
    </source>
</evidence>
<evidence type="ECO:0000259" key="4">
    <source>
        <dbReference type="PROSITE" id="PS50983"/>
    </source>
</evidence>
<dbReference type="SUPFAM" id="SSF53807">
    <property type="entry name" value="Helical backbone' metal receptor"/>
    <property type="match status" value="1"/>
</dbReference>
<dbReference type="Pfam" id="PF01497">
    <property type="entry name" value="Peripla_BP_2"/>
    <property type="match status" value="1"/>
</dbReference>
<sequence length="341" mass="37873">MKHLKKITSLLLSLLLILSLVGCSNNKSDKNTSSEKSNSSKNESKDSHYPVTIETYNFTKEPIKLTFHKAPEKVFAVYQNSIETLLALGLEDKIVAAAGLDHPVKEEYKSAFEKVNYLKEFTPSKETVVMSEPDFILGWYSLFKDKNLGDVSYWNDNGTNTYMSLNSGVAEEKTIDNEITDILNLGKIFNVEDKAQALVNKITEAAENTANSVKDKEKQNALVVEFFDDKISTYGASTLAGDMITKLGANLLNPEGNSIGKEDLITLNPDCIFVVYMDRGDENIPQQEVDKILKDESLQTLSAIKNKRVYPISLGEMYSSGIRTIDGINTFSEGLYGTLGK</sequence>
<evidence type="ECO:0000256" key="1">
    <source>
        <dbReference type="ARBA" id="ARBA00008814"/>
    </source>
</evidence>
<evidence type="ECO:0000313" key="5">
    <source>
        <dbReference type="EMBL" id="KEZ86796.1"/>
    </source>
</evidence>
<reference evidence="5 6" key="1">
    <citation type="submission" date="2014-07" db="EMBL/GenBank/DDBJ databases">
        <title>Draft genome of Clostridium sulfidigenes 113A isolated from sediments associated with methane hydrate from Krishna Godavari basin.</title>
        <authorList>
            <person name="Honkalas V.S."/>
            <person name="Dabir A.P."/>
            <person name="Arora P."/>
            <person name="Dhakephalkar P.K."/>
        </authorList>
    </citation>
    <scope>NUCLEOTIDE SEQUENCE [LARGE SCALE GENOMIC DNA]</scope>
    <source>
        <strain evidence="5 6">113A</strain>
    </source>
</reference>
<dbReference type="PROSITE" id="PS50983">
    <property type="entry name" value="FE_B12_PBP"/>
    <property type="match status" value="1"/>
</dbReference>
<dbReference type="RefSeq" id="WP_035132041.1">
    <property type="nucleotide sequence ID" value="NZ_JPMD01000017.1"/>
</dbReference>
<dbReference type="Gene3D" id="3.40.50.1980">
    <property type="entry name" value="Nitrogenase molybdenum iron protein domain"/>
    <property type="match status" value="2"/>
</dbReference>
<dbReference type="AlphaFoldDB" id="A0A084JCW2"/>